<dbReference type="GeneID" id="66274856"/>
<evidence type="ECO:0008006" key="3">
    <source>
        <dbReference type="Google" id="ProtNLM"/>
    </source>
</evidence>
<gene>
    <name evidence="1" type="ORF">BZK42_21700</name>
</gene>
<comment type="caution">
    <text evidence="1">The sequence shown here is derived from an EMBL/GenBank/DDBJ whole genome shotgun (WGS) entry which is preliminary data.</text>
</comment>
<dbReference type="PROSITE" id="PS51257">
    <property type="entry name" value="PROKAR_LIPOPROTEIN"/>
    <property type="match status" value="1"/>
</dbReference>
<evidence type="ECO:0000313" key="2">
    <source>
        <dbReference type="Proteomes" id="UP000192573"/>
    </source>
</evidence>
<dbReference type="RefSeq" id="WP_047500758.1">
    <property type="nucleotide sequence ID" value="NZ_CP045771.1"/>
</dbReference>
<evidence type="ECO:0000313" key="1">
    <source>
        <dbReference type="EMBL" id="OQM40055.1"/>
    </source>
</evidence>
<organism evidence="1 2">
    <name type="scientific">Citrobacter braakii</name>
    <dbReference type="NCBI Taxonomy" id="57706"/>
    <lineage>
        <taxon>Bacteria</taxon>
        <taxon>Pseudomonadati</taxon>
        <taxon>Pseudomonadota</taxon>
        <taxon>Gammaproteobacteria</taxon>
        <taxon>Enterobacterales</taxon>
        <taxon>Enterobacteriaceae</taxon>
        <taxon>Citrobacter</taxon>
        <taxon>Citrobacter freundii complex</taxon>
    </lineage>
</organism>
<accession>A0A1V8NUF8</accession>
<dbReference type="Proteomes" id="UP000192573">
    <property type="component" value="Unassembled WGS sequence"/>
</dbReference>
<dbReference type="AlphaFoldDB" id="A0A1V8NUF8"/>
<proteinExistence type="predicted"/>
<sequence>MKKIVAIIIPLILSSLLGCTYTNHYESGTKISAEKVQKIVKGKTTEADLINMFGQPFSKGVVSENETKWIYTHNTVSASAQAFTMKTTSNAEMTTLDILLRDGVVINYAYTKSPLNPTMNMKTSL</sequence>
<dbReference type="EMBL" id="NAEW01000014">
    <property type="protein sequence ID" value="OQM40055.1"/>
    <property type="molecule type" value="Genomic_DNA"/>
</dbReference>
<name>A0A1V8NUF8_CITBR</name>
<reference evidence="1 2" key="1">
    <citation type="submission" date="2017-03" db="EMBL/GenBank/DDBJ databases">
        <authorList>
            <person name="Afonso C.L."/>
            <person name="Miller P.J."/>
            <person name="Scott M.A."/>
            <person name="Spackman E."/>
            <person name="Goraichik I."/>
            <person name="Dimitrov K.M."/>
            <person name="Suarez D.L."/>
            <person name="Swayne D.E."/>
        </authorList>
    </citation>
    <scope>NUCLEOTIDE SEQUENCE [LARGE SCALE GENOMIC DNA]</scope>
    <source>
        <strain evidence="1 2">ATCC 51113</strain>
    </source>
</reference>
<protein>
    <recommendedName>
        <fullName evidence="3">Lipoprotein SmpA/OmlA domain-containing protein</fullName>
    </recommendedName>
</protein>